<gene>
    <name evidence="7" type="ORF">Q9L58_006595</name>
</gene>
<evidence type="ECO:0000256" key="6">
    <source>
        <dbReference type="SAM" id="Phobius"/>
    </source>
</evidence>
<comment type="caution">
    <text evidence="7">The sequence shown here is derived from an EMBL/GenBank/DDBJ whole genome shotgun (WGS) entry which is preliminary data.</text>
</comment>
<feature type="transmembrane region" description="Helical" evidence="6">
    <location>
        <begin position="236"/>
        <end position="256"/>
    </location>
</feature>
<keyword evidence="8" id="KW-1185">Reference proteome</keyword>
<dbReference type="Proteomes" id="UP001447188">
    <property type="component" value="Unassembled WGS sequence"/>
</dbReference>
<evidence type="ECO:0000256" key="3">
    <source>
        <dbReference type="ARBA" id="ARBA00022989"/>
    </source>
</evidence>
<feature type="transmembrane region" description="Helical" evidence="6">
    <location>
        <begin position="199"/>
        <end position="216"/>
    </location>
</feature>
<evidence type="ECO:0000256" key="2">
    <source>
        <dbReference type="ARBA" id="ARBA00022692"/>
    </source>
</evidence>
<accession>A0ABR3GEW3</accession>
<comment type="subcellular location">
    <subcellularLocation>
        <location evidence="1">Membrane</location>
        <topology evidence="1">Multi-pass membrane protein</topology>
    </subcellularLocation>
</comment>
<evidence type="ECO:0000256" key="5">
    <source>
        <dbReference type="SAM" id="MobiDB-lite"/>
    </source>
</evidence>
<evidence type="ECO:0000313" key="8">
    <source>
        <dbReference type="Proteomes" id="UP001447188"/>
    </source>
</evidence>
<evidence type="ECO:0000256" key="1">
    <source>
        <dbReference type="ARBA" id="ARBA00004141"/>
    </source>
</evidence>
<evidence type="ECO:0000313" key="7">
    <source>
        <dbReference type="EMBL" id="KAL0634506.1"/>
    </source>
</evidence>
<dbReference type="InterPro" id="IPR002523">
    <property type="entry name" value="MgTranspt_CorA/ZnTranspt_ZntB"/>
</dbReference>
<dbReference type="InterPro" id="IPR045863">
    <property type="entry name" value="CorA_TM1_TM2"/>
</dbReference>
<proteinExistence type="predicted"/>
<evidence type="ECO:0000256" key="4">
    <source>
        <dbReference type="ARBA" id="ARBA00023136"/>
    </source>
</evidence>
<sequence>MHHRTASEPVSIPPRPSITRSSTYSNFPEEIQAHSGDKQAFEVIKDLLLVFIGAGALGRLQFDSNPGAPSVFDINDVVHLLCDKIEKIDSQDMENKTDKVIRLVVTAAAESKEAAVEIKKAAILSMKAAAQSATASKETAEASKHTVEASNRAAEAAARSAVASRGAAEASRYTAEAAKDSREASTQNTKETQVQGAKLTVFTVITTVFTPLNFLTSYLGMNLNDMRGTTWTQQQFWALTAPITLVILIFVLVVAFKYQWIARLFTWVSEQSSMASSEIVPTLTASSSTITPRQGLVAAEEGARDLADVEPQNTRFVRSDSWPWKLLR</sequence>
<dbReference type="EMBL" id="JBBBZM010000093">
    <property type="protein sequence ID" value="KAL0634506.1"/>
    <property type="molecule type" value="Genomic_DNA"/>
</dbReference>
<reference evidence="7 8" key="1">
    <citation type="submission" date="2024-02" db="EMBL/GenBank/DDBJ databases">
        <title>Discinaceae phylogenomics.</title>
        <authorList>
            <person name="Dirks A.C."/>
            <person name="James T.Y."/>
        </authorList>
    </citation>
    <scope>NUCLEOTIDE SEQUENCE [LARGE SCALE GENOMIC DNA]</scope>
    <source>
        <strain evidence="7 8">ACD0624</strain>
    </source>
</reference>
<organism evidence="7 8">
    <name type="scientific">Discina gigas</name>
    <dbReference type="NCBI Taxonomy" id="1032678"/>
    <lineage>
        <taxon>Eukaryota</taxon>
        <taxon>Fungi</taxon>
        <taxon>Dikarya</taxon>
        <taxon>Ascomycota</taxon>
        <taxon>Pezizomycotina</taxon>
        <taxon>Pezizomycetes</taxon>
        <taxon>Pezizales</taxon>
        <taxon>Discinaceae</taxon>
        <taxon>Discina</taxon>
    </lineage>
</organism>
<name>A0ABR3GEW3_9PEZI</name>
<keyword evidence="4 6" id="KW-0472">Membrane</keyword>
<keyword evidence="2 6" id="KW-0812">Transmembrane</keyword>
<keyword evidence="3 6" id="KW-1133">Transmembrane helix</keyword>
<dbReference type="Pfam" id="PF01544">
    <property type="entry name" value="CorA"/>
    <property type="match status" value="1"/>
</dbReference>
<dbReference type="Gene3D" id="1.20.58.340">
    <property type="entry name" value="Magnesium transport protein CorA, transmembrane region"/>
    <property type="match status" value="1"/>
</dbReference>
<protein>
    <submittedName>
        <fullName evidence="7">Uncharacterized protein</fullName>
    </submittedName>
</protein>
<dbReference type="SUPFAM" id="SSF144083">
    <property type="entry name" value="Magnesium transport protein CorA, transmembrane region"/>
    <property type="match status" value="1"/>
</dbReference>
<feature type="region of interest" description="Disordered" evidence="5">
    <location>
        <begin position="1"/>
        <end position="23"/>
    </location>
</feature>